<feature type="compositionally biased region" description="Low complexity" evidence="1">
    <location>
        <begin position="193"/>
        <end position="204"/>
    </location>
</feature>
<organism evidence="2 3">
    <name type="scientific">Sphagnum jensenii</name>
    <dbReference type="NCBI Taxonomy" id="128206"/>
    <lineage>
        <taxon>Eukaryota</taxon>
        <taxon>Viridiplantae</taxon>
        <taxon>Streptophyta</taxon>
        <taxon>Embryophyta</taxon>
        <taxon>Bryophyta</taxon>
        <taxon>Sphagnophytina</taxon>
        <taxon>Sphagnopsida</taxon>
        <taxon>Sphagnales</taxon>
        <taxon>Sphagnaceae</taxon>
        <taxon>Sphagnum</taxon>
    </lineage>
</organism>
<feature type="region of interest" description="Disordered" evidence="1">
    <location>
        <begin position="183"/>
        <end position="204"/>
    </location>
</feature>
<gene>
    <name evidence="2" type="ORF">CSSPJE1EN1_LOCUS15286</name>
</gene>
<dbReference type="EMBL" id="OZ020098">
    <property type="protein sequence ID" value="CAK9269808.1"/>
    <property type="molecule type" value="Genomic_DNA"/>
</dbReference>
<evidence type="ECO:0000313" key="2">
    <source>
        <dbReference type="EMBL" id="CAK9269808.1"/>
    </source>
</evidence>
<name>A0ABP0WSI6_9BRYO</name>
<proteinExistence type="predicted"/>
<sequence length="204" mass="22588">MKVKVVAAIVPALKVEVAAPLVKAEEIAATTLAIKVEVAKKKRKVKLPKLKMSVDRHGLPSGDLHKSFDARVRLLCRVYLDDCHVKWSVQKKSKVAMTIIEKLLHGFGGNWNVDVVLQRIGNAQRQRRRSFLKVAKENGERPNLCSKASWAFFKDLYGQEPSAMELKKARDIGTKAFFATFDGPTSSAHVEDSSATESATDSDV</sequence>
<dbReference type="Proteomes" id="UP001497444">
    <property type="component" value="Chromosome 3"/>
</dbReference>
<evidence type="ECO:0000313" key="3">
    <source>
        <dbReference type="Proteomes" id="UP001497444"/>
    </source>
</evidence>
<evidence type="ECO:0000256" key="1">
    <source>
        <dbReference type="SAM" id="MobiDB-lite"/>
    </source>
</evidence>
<reference evidence="2" key="1">
    <citation type="submission" date="2024-02" db="EMBL/GenBank/DDBJ databases">
        <authorList>
            <consortium name="ELIXIR-Norway"/>
            <consortium name="Elixir Norway"/>
        </authorList>
    </citation>
    <scope>NUCLEOTIDE SEQUENCE</scope>
</reference>
<accession>A0ABP0WSI6</accession>
<protein>
    <submittedName>
        <fullName evidence="2">Uncharacterized protein</fullName>
    </submittedName>
</protein>
<keyword evidence="3" id="KW-1185">Reference proteome</keyword>